<evidence type="ECO:0000259" key="4">
    <source>
        <dbReference type="Pfam" id="PF04717"/>
    </source>
</evidence>
<dbReference type="Proteomes" id="UP000639010">
    <property type="component" value="Unassembled WGS sequence"/>
</dbReference>
<dbReference type="PANTHER" id="PTHR32305:SF15">
    <property type="entry name" value="PROTEIN RHSA-RELATED"/>
    <property type="match status" value="1"/>
</dbReference>
<evidence type="ECO:0000256" key="3">
    <source>
        <dbReference type="ARBA" id="ARBA00022525"/>
    </source>
</evidence>
<feature type="domain" description="Gp5/Type VI secretion system Vgr protein OB-fold" evidence="4">
    <location>
        <begin position="392"/>
        <end position="460"/>
    </location>
</feature>
<dbReference type="SUPFAM" id="SSF69279">
    <property type="entry name" value="Phage tail proteins"/>
    <property type="match status" value="2"/>
</dbReference>
<dbReference type="InterPro" id="IPR050708">
    <property type="entry name" value="T6SS_VgrG/RHS"/>
</dbReference>
<protein>
    <submittedName>
        <fullName evidence="6">Type VI secretion system secreted protein VgrG</fullName>
    </submittedName>
</protein>
<dbReference type="InterPro" id="IPR054030">
    <property type="entry name" value="Gp5_Vgr_C"/>
</dbReference>
<evidence type="ECO:0000259" key="5">
    <source>
        <dbReference type="Pfam" id="PF22178"/>
    </source>
</evidence>
<comment type="caution">
    <text evidence="6">The sequence shown here is derived from an EMBL/GenBank/DDBJ whole genome shotgun (WGS) entry which is preliminary data.</text>
</comment>
<keyword evidence="3" id="KW-0964">Secreted</keyword>
<dbReference type="Pfam" id="PF05954">
    <property type="entry name" value="Phage_GPD"/>
    <property type="match status" value="1"/>
</dbReference>
<dbReference type="Gene3D" id="2.30.110.50">
    <property type="match status" value="1"/>
</dbReference>
<sequence>MPHPSANSSWFTFDTPAHSDLRVYAFSGTEEVHKPYEFEIELVHDSACLDFAELLGRPACLGIADKSGGVRHVNGVIRRFTQLHTANVRTHYLAVLVPRLWFLGLVTDHRIFQNMSVPRIIEQVLKEQNFTGDSYAFKCFFDYAPREYCVQYGETALHFISRLCEEEGIYFYFEHFQDRHVLCFSDREGGPLIGGESLLRFHPGAGTETDAPTVRTVELRRTIGSDACTFREWNFEKTRLNLEVGQLEADPLKAPVPVGMTLEQYHYPHLYQLQKDGNRYASLELLRHFSLSRRIEATTDVSRMTPGHVFELHEHPRPDLNDRWWAVRVTHRGEQPQVLEHEAPDRGMTYLASLMAIPDTTRFVPALDHPKNPVIGDQTAIVTGPGGEEIFPDRHGRVKVQFHWDRLGAFDEKTTCWIRVSQGWAGGQYGTMAIPRIGQEVIVSFLEGDPDRPIVTGRVYNAANPVPYPLPEHKTRTVFKSMSTPGIDGEPRGFNEMRIEDKKGQEEIYVHAEKDVNAYVKNDWKEHILHDQHRAVDNFSYSSVKGEDQQTVEKDRKIELLADDHLTVRGSSHTHVQEKWLVRAGREVHGAAGRKAVIEAGAELTIKAGGSFIRIDSSGVYVGGAKVRINSGGSPGTGSGARPLLPAMSQTVEKGMDVQRSAIREPSMANSLEKSQAWASGVCMVCEESRGRKQPGGADVE</sequence>
<dbReference type="InterPro" id="IPR037026">
    <property type="entry name" value="Vgr_OB-fold_dom_sf"/>
</dbReference>
<dbReference type="RefSeq" id="WP_192623284.1">
    <property type="nucleotide sequence ID" value="NZ_JADBGG010000008.1"/>
</dbReference>
<reference evidence="6 7" key="1">
    <citation type="submission" date="2020-10" db="EMBL/GenBank/DDBJ databases">
        <title>Genomic Encyclopedia of Type Strains, Phase IV (KMG-IV): sequencing the most valuable type-strain genomes for metagenomic binning, comparative biology and taxonomic classification.</title>
        <authorList>
            <person name="Goeker M."/>
        </authorList>
    </citation>
    <scope>NUCLEOTIDE SEQUENCE [LARGE SCALE GENOMIC DNA]</scope>
    <source>
        <strain evidence="6 7">DSM 4194</strain>
    </source>
</reference>
<dbReference type="Pfam" id="PF22178">
    <property type="entry name" value="Gp5_trimer_C"/>
    <property type="match status" value="1"/>
</dbReference>
<evidence type="ECO:0000256" key="2">
    <source>
        <dbReference type="ARBA" id="ARBA00005558"/>
    </source>
</evidence>
<dbReference type="NCBIfam" id="TIGR01646">
    <property type="entry name" value="vgr_GE"/>
    <property type="match status" value="1"/>
</dbReference>
<dbReference type="InterPro" id="IPR006533">
    <property type="entry name" value="T6SS_Vgr_RhsGE"/>
</dbReference>
<dbReference type="InterPro" id="IPR017847">
    <property type="entry name" value="T6SS_RhsGE_Vgr_subset"/>
</dbReference>
<dbReference type="PANTHER" id="PTHR32305">
    <property type="match status" value="1"/>
</dbReference>
<dbReference type="InterPro" id="IPR006531">
    <property type="entry name" value="Gp5/Vgr_OB"/>
</dbReference>
<keyword evidence="7" id="KW-1185">Reference proteome</keyword>
<dbReference type="Gene3D" id="3.55.50.10">
    <property type="entry name" value="Baseplate protein-like domains"/>
    <property type="match status" value="1"/>
</dbReference>
<name>A0ABR9H2N5_9BACT</name>
<feature type="domain" description="Gp5/Type VI secretion system Vgr C-terminal trimerisation" evidence="5">
    <location>
        <begin position="478"/>
        <end position="586"/>
    </location>
</feature>
<accession>A0ABR9H2N5</accession>
<dbReference type="SUPFAM" id="SSF69349">
    <property type="entry name" value="Phage fibre proteins"/>
    <property type="match status" value="1"/>
</dbReference>
<evidence type="ECO:0000313" key="6">
    <source>
        <dbReference type="EMBL" id="MBE1424802.1"/>
    </source>
</evidence>
<evidence type="ECO:0000256" key="1">
    <source>
        <dbReference type="ARBA" id="ARBA00004613"/>
    </source>
</evidence>
<gene>
    <name evidence="6" type="ORF">H4684_001441</name>
</gene>
<comment type="similarity">
    <text evidence="2">Belongs to the VgrG protein family.</text>
</comment>
<dbReference type="NCBIfam" id="TIGR03361">
    <property type="entry name" value="VI_Rhs_Vgr"/>
    <property type="match status" value="1"/>
</dbReference>
<dbReference type="Gene3D" id="2.40.50.230">
    <property type="entry name" value="Gp5 N-terminal domain"/>
    <property type="match status" value="1"/>
</dbReference>
<dbReference type="EMBL" id="JADBGG010000008">
    <property type="protein sequence ID" value="MBE1424802.1"/>
    <property type="molecule type" value="Genomic_DNA"/>
</dbReference>
<dbReference type="Gene3D" id="4.10.220.110">
    <property type="match status" value="1"/>
</dbReference>
<comment type="subcellular location">
    <subcellularLocation>
        <location evidence="1">Secreted</location>
    </subcellularLocation>
</comment>
<dbReference type="Pfam" id="PF04717">
    <property type="entry name" value="Phage_base_V"/>
    <property type="match status" value="1"/>
</dbReference>
<evidence type="ECO:0000313" key="7">
    <source>
        <dbReference type="Proteomes" id="UP000639010"/>
    </source>
</evidence>
<proteinExistence type="inferred from homology"/>
<dbReference type="SUPFAM" id="SSF69255">
    <property type="entry name" value="gp5 N-terminal domain-like"/>
    <property type="match status" value="1"/>
</dbReference>
<organism evidence="6 7">
    <name type="scientific">Desulfomicrobium macestii</name>
    <dbReference type="NCBI Taxonomy" id="90731"/>
    <lineage>
        <taxon>Bacteria</taxon>
        <taxon>Pseudomonadati</taxon>
        <taxon>Thermodesulfobacteriota</taxon>
        <taxon>Desulfovibrionia</taxon>
        <taxon>Desulfovibrionales</taxon>
        <taxon>Desulfomicrobiaceae</taxon>
        <taxon>Desulfomicrobium</taxon>
    </lineage>
</organism>